<evidence type="ECO:0000256" key="2">
    <source>
        <dbReference type="ARBA" id="ARBA00015575"/>
    </source>
</evidence>
<dbReference type="Proteomes" id="UP000663829">
    <property type="component" value="Unassembled WGS sequence"/>
</dbReference>
<dbReference type="GO" id="GO:0000502">
    <property type="term" value="C:proteasome complex"/>
    <property type="evidence" value="ECO:0007669"/>
    <property type="project" value="UniProtKB-KW"/>
</dbReference>
<evidence type="ECO:0000313" key="8">
    <source>
        <dbReference type="Proteomes" id="UP000663829"/>
    </source>
</evidence>
<evidence type="ECO:0000313" key="7">
    <source>
        <dbReference type="EMBL" id="CAF3646691.1"/>
    </source>
</evidence>
<name>A0A813WUY0_9BILA</name>
<gene>
    <name evidence="6" type="ORF">GPM918_LOCUS6486</name>
    <name evidence="7" type="ORF">SRO942_LOCUS6486</name>
</gene>
<evidence type="ECO:0000256" key="1">
    <source>
        <dbReference type="ARBA" id="ARBA00006405"/>
    </source>
</evidence>
<reference evidence="6" key="1">
    <citation type="submission" date="2021-02" db="EMBL/GenBank/DDBJ databases">
        <authorList>
            <person name="Nowell W R."/>
        </authorList>
    </citation>
    <scope>NUCLEOTIDE SEQUENCE</scope>
</reference>
<comment type="caution">
    <text evidence="6">The sequence shown here is derived from an EMBL/GenBank/DDBJ whole genome shotgun (WGS) entry which is preliminary data.</text>
</comment>
<feature type="compositionally biased region" description="Low complexity" evidence="4">
    <location>
        <begin position="150"/>
        <end position="165"/>
    </location>
</feature>
<dbReference type="Gene3D" id="3.40.1000.30">
    <property type="match status" value="1"/>
</dbReference>
<evidence type="ECO:0000259" key="5">
    <source>
        <dbReference type="Pfam" id="PF11566"/>
    </source>
</evidence>
<dbReference type="EMBL" id="CAJNOQ010001001">
    <property type="protein sequence ID" value="CAF0859041.1"/>
    <property type="molecule type" value="Genomic_DNA"/>
</dbReference>
<feature type="non-terminal residue" evidence="6">
    <location>
        <position position="1"/>
    </location>
</feature>
<protein>
    <recommendedName>
        <fullName evidence="2">Proteasome inhibitor PI31 subunit</fullName>
    </recommendedName>
</protein>
<dbReference type="AlphaFoldDB" id="A0A813WUY0"/>
<dbReference type="Pfam" id="PF11566">
    <property type="entry name" value="PI31_Prot_N"/>
    <property type="match status" value="1"/>
</dbReference>
<dbReference type="GO" id="GO:0070628">
    <property type="term" value="F:proteasome binding"/>
    <property type="evidence" value="ECO:0007669"/>
    <property type="project" value="InterPro"/>
</dbReference>
<dbReference type="Proteomes" id="UP000681722">
    <property type="component" value="Unassembled WGS sequence"/>
</dbReference>
<evidence type="ECO:0000256" key="3">
    <source>
        <dbReference type="ARBA" id="ARBA00022942"/>
    </source>
</evidence>
<dbReference type="PANTHER" id="PTHR13266:SF1">
    <property type="entry name" value="PROTEASOME INHIBITOR PI31 SUBUNIT"/>
    <property type="match status" value="1"/>
</dbReference>
<keyword evidence="8" id="KW-1185">Reference proteome</keyword>
<dbReference type="EMBL" id="CAJOBC010001001">
    <property type="protein sequence ID" value="CAF3646691.1"/>
    <property type="molecule type" value="Genomic_DNA"/>
</dbReference>
<evidence type="ECO:0000256" key="4">
    <source>
        <dbReference type="SAM" id="MobiDB-lite"/>
    </source>
</evidence>
<proteinExistence type="inferred from homology"/>
<feature type="region of interest" description="Disordered" evidence="4">
    <location>
        <begin position="129"/>
        <end position="181"/>
    </location>
</feature>
<accession>A0A813WUY0</accession>
<keyword evidence="3" id="KW-0647">Proteasome</keyword>
<feature type="compositionally biased region" description="Pro residues" evidence="4">
    <location>
        <begin position="242"/>
        <end position="253"/>
    </location>
</feature>
<feature type="region of interest" description="Disordered" evidence="4">
    <location>
        <begin position="210"/>
        <end position="271"/>
    </location>
</feature>
<dbReference type="GO" id="GO:0043161">
    <property type="term" value="P:proteasome-mediated ubiquitin-dependent protein catabolic process"/>
    <property type="evidence" value="ECO:0007669"/>
    <property type="project" value="InterPro"/>
</dbReference>
<dbReference type="InterPro" id="IPR045128">
    <property type="entry name" value="PI31-like"/>
</dbReference>
<sequence length="271" mass="30374">IFDGMSYPFLEILFDKNKDKIDSKDDALILFTHWCLVSHGFQRLNGNQKTELLPSDWTNRPDNSITMEYTKNDIGYNLRLFDVEGRNKQGRHVEVSFSVNDHVHDNFKEFHSAYKNLNDLKKEFHEKIDSLTNGGGTGTTDSSVELKTTQASQQQQGSSSSSNQGGRIGGHQPQRQQPDIDPLIDPLAARRYVPFGGAWPGGMGGGYGSSDLDPFGRSNRMGGMHMDPRVFQPRPPGARYTPPGPLAPDPFQEPNPDHLRPPYHGLDDMYN</sequence>
<organism evidence="6 8">
    <name type="scientific">Didymodactylos carnosus</name>
    <dbReference type="NCBI Taxonomy" id="1234261"/>
    <lineage>
        <taxon>Eukaryota</taxon>
        <taxon>Metazoa</taxon>
        <taxon>Spiralia</taxon>
        <taxon>Gnathifera</taxon>
        <taxon>Rotifera</taxon>
        <taxon>Eurotatoria</taxon>
        <taxon>Bdelloidea</taxon>
        <taxon>Philodinida</taxon>
        <taxon>Philodinidae</taxon>
        <taxon>Didymodactylos</taxon>
    </lineage>
</organism>
<dbReference type="PANTHER" id="PTHR13266">
    <property type="entry name" value="PROTEASOME INHIBITOR"/>
    <property type="match status" value="1"/>
</dbReference>
<dbReference type="GO" id="GO:0004866">
    <property type="term" value="F:endopeptidase inhibitor activity"/>
    <property type="evidence" value="ECO:0007669"/>
    <property type="project" value="InterPro"/>
</dbReference>
<dbReference type="OrthoDB" id="68090at2759"/>
<feature type="domain" description="PI31 proteasome regulator N-terminal" evidence="5">
    <location>
        <begin position="19"/>
        <end position="128"/>
    </location>
</feature>
<dbReference type="InterPro" id="IPR021625">
    <property type="entry name" value="PI31_Prot_N"/>
</dbReference>
<comment type="similarity">
    <text evidence="1">Belongs to the proteasome inhibitor PI31 family.</text>
</comment>
<evidence type="ECO:0000313" key="6">
    <source>
        <dbReference type="EMBL" id="CAF0859041.1"/>
    </source>
</evidence>